<sequence>MKSFARYHSRLCRRIAALSAVALLSISNPATSDELTIAVASNFIQPLQRLSQLFEQQSPHTIRIASGSSGKLYAQILHGAPYDIFMSADSDKPERLVQQQQAIAGSRQTYALGRLVLATNQPQQAVSVETLISDNYQRLAIANPKLAPYGAAAAQWLASLNYQPQPGKLVRGENIAQTYQFVRSGNADLGLIALSQVKSSDFTGRYLLLAADQHPAIRQQLVVLNRGADNPATTAFITFLNTPEARTVITQLGYLLP</sequence>
<evidence type="ECO:0000256" key="4">
    <source>
        <dbReference type="SAM" id="SignalP"/>
    </source>
</evidence>
<dbReference type="PIRSF" id="PIRSF004846">
    <property type="entry name" value="ModA"/>
    <property type="match status" value="1"/>
</dbReference>
<dbReference type="InterPro" id="IPR005950">
    <property type="entry name" value="ModA"/>
</dbReference>
<comment type="caution">
    <text evidence="5">The sequence shown here is derived from an EMBL/GenBank/DDBJ whole genome shotgun (WGS) entry which is preliminary data.</text>
</comment>
<evidence type="ECO:0000313" key="5">
    <source>
        <dbReference type="EMBL" id="MFC3680038.1"/>
    </source>
</evidence>
<evidence type="ECO:0000256" key="1">
    <source>
        <dbReference type="ARBA" id="ARBA00009175"/>
    </source>
</evidence>
<dbReference type="SUPFAM" id="SSF53850">
    <property type="entry name" value="Periplasmic binding protein-like II"/>
    <property type="match status" value="1"/>
</dbReference>
<evidence type="ECO:0000313" key="6">
    <source>
        <dbReference type="Proteomes" id="UP001595722"/>
    </source>
</evidence>
<keyword evidence="3 4" id="KW-0732">Signal</keyword>
<dbReference type="InterPro" id="IPR050682">
    <property type="entry name" value="ModA/WtpA"/>
</dbReference>
<accession>A0ABV7VVF8</accession>
<reference evidence="6" key="1">
    <citation type="journal article" date="2019" name="Int. J. Syst. Evol. Microbiol.">
        <title>The Global Catalogue of Microorganisms (GCM) 10K type strain sequencing project: providing services to taxonomists for standard genome sequencing and annotation.</title>
        <authorList>
            <consortium name="The Broad Institute Genomics Platform"/>
            <consortium name="The Broad Institute Genome Sequencing Center for Infectious Disease"/>
            <person name="Wu L."/>
            <person name="Ma J."/>
        </authorList>
    </citation>
    <scope>NUCLEOTIDE SEQUENCE [LARGE SCALE GENOMIC DNA]</scope>
    <source>
        <strain evidence="6">KCTC 42424</strain>
    </source>
</reference>
<evidence type="ECO:0000256" key="3">
    <source>
        <dbReference type="ARBA" id="ARBA00022729"/>
    </source>
</evidence>
<dbReference type="NCBIfam" id="TIGR01256">
    <property type="entry name" value="modA"/>
    <property type="match status" value="1"/>
</dbReference>
<keyword evidence="2" id="KW-0479">Metal-binding</keyword>
<dbReference type="PANTHER" id="PTHR30632">
    <property type="entry name" value="MOLYBDATE-BINDING PERIPLASMIC PROTEIN"/>
    <property type="match status" value="1"/>
</dbReference>
<feature type="chain" id="PRO_5046712863" evidence="4">
    <location>
        <begin position="33"/>
        <end position="257"/>
    </location>
</feature>
<dbReference type="EMBL" id="JBHRYB010000005">
    <property type="protein sequence ID" value="MFC3680038.1"/>
    <property type="molecule type" value="Genomic_DNA"/>
</dbReference>
<evidence type="ECO:0000256" key="2">
    <source>
        <dbReference type="ARBA" id="ARBA00022723"/>
    </source>
</evidence>
<dbReference type="PANTHER" id="PTHR30632:SF14">
    <property type="entry name" value="TUNGSTATE_MOLYBDATE_CHROMATE-BINDING PROTEIN MODA"/>
    <property type="match status" value="1"/>
</dbReference>
<name>A0ABV7VVF8_9GAMM</name>
<proteinExistence type="inferred from homology"/>
<comment type="similarity">
    <text evidence="1">Belongs to the bacterial solute-binding protein ModA family.</text>
</comment>
<organism evidence="5 6">
    <name type="scientific">Bacterioplanoides pacificum</name>
    <dbReference type="NCBI Taxonomy" id="1171596"/>
    <lineage>
        <taxon>Bacteria</taxon>
        <taxon>Pseudomonadati</taxon>
        <taxon>Pseudomonadota</taxon>
        <taxon>Gammaproteobacteria</taxon>
        <taxon>Oceanospirillales</taxon>
        <taxon>Oceanospirillaceae</taxon>
        <taxon>Bacterioplanoides</taxon>
    </lineage>
</organism>
<dbReference type="Proteomes" id="UP001595722">
    <property type="component" value="Unassembled WGS sequence"/>
</dbReference>
<dbReference type="CDD" id="cd13539">
    <property type="entry name" value="PBP2_AvModA"/>
    <property type="match status" value="1"/>
</dbReference>
<gene>
    <name evidence="5" type="primary">modA</name>
    <name evidence="5" type="ORF">ACFOMG_07930</name>
</gene>
<dbReference type="Pfam" id="PF13531">
    <property type="entry name" value="SBP_bac_11"/>
    <property type="match status" value="1"/>
</dbReference>
<protein>
    <submittedName>
        <fullName evidence="5">Molybdate ABC transporter substrate-binding protein</fullName>
    </submittedName>
</protein>
<dbReference type="RefSeq" id="WP_376865872.1">
    <property type="nucleotide sequence ID" value="NZ_JBHRYB010000005.1"/>
</dbReference>
<feature type="signal peptide" evidence="4">
    <location>
        <begin position="1"/>
        <end position="32"/>
    </location>
</feature>
<dbReference type="InterPro" id="IPR044084">
    <property type="entry name" value="AvModA-like_subst-bd"/>
</dbReference>
<keyword evidence="6" id="KW-1185">Reference proteome</keyword>
<dbReference type="Gene3D" id="3.40.190.10">
    <property type="entry name" value="Periplasmic binding protein-like II"/>
    <property type="match status" value="2"/>
</dbReference>